<protein>
    <submittedName>
        <fullName evidence="1">Uncharacterized protein</fullName>
    </submittedName>
</protein>
<evidence type="ECO:0000313" key="1">
    <source>
        <dbReference type="EMBL" id="KKM68320.1"/>
    </source>
</evidence>
<organism evidence="1">
    <name type="scientific">marine sediment metagenome</name>
    <dbReference type="NCBI Taxonomy" id="412755"/>
    <lineage>
        <taxon>unclassified sequences</taxon>
        <taxon>metagenomes</taxon>
        <taxon>ecological metagenomes</taxon>
    </lineage>
</organism>
<gene>
    <name evidence="1" type="ORF">LCGC14_1462050</name>
</gene>
<reference evidence="1" key="1">
    <citation type="journal article" date="2015" name="Nature">
        <title>Complex archaea that bridge the gap between prokaryotes and eukaryotes.</title>
        <authorList>
            <person name="Spang A."/>
            <person name="Saw J.H."/>
            <person name="Jorgensen S.L."/>
            <person name="Zaremba-Niedzwiedzka K."/>
            <person name="Martijn J."/>
            <person name="Lind A.E."/>
            <person name="van Eijk R."/>
            <person name="Schleper C."/>
            <person name="Guy L."/>
            <person name="Ettema T.J."/>
        </authorList>
    </citation>
    <scope>NUCLEOTIDE SEQUENCE</scope>
</reference>
<proteinExistence type="predicted"/>
<dbReference type="AlphaFoldDB" id="A0A0F9LVF7"/>
<dbReference type="EMBL" id="LAZR01010188">
    <property type="protein sequence ID" value="KKM68320.1"/>
    <property type="molecule type" value="Genomic_DNA"/>
</dbReference>
<accession>A0A0F9LVF7</accession>
<name>A0A0F9LVF7_9ZZZZ</name>
<sequence>MGIPSKISNSNINNIPLDQIRERLKLKLSQVFFEEWIELYKIEDKFRFQIALNVVEK</sequence>
<comment type="caution">
    <text evidence="1">The sequence shown here is derived from an EMBL/GenBank/DDBJ whole genome shotgun (WGS) entry which is preliminary data.</text>
</comment>